<accession>H3GMT6</accession>
<dbReference type="EMBL" id="DS566024">
    <property type="status" value="NOT_ANNOTATED_CDS"/>
    <property type="molecule type" value="Genomic_DNA"/>
</dbReference>
<organism evidence="1 2">
    <name type="scientific">Phytophthora ramorum</name>
    <name type="common">Sudden oak death agent</name>
    <dbReference type="NCBI Taxonomy" id="164328"/>
    <lineage>
        <taxon>Eukaryota</taxon>
        <taxon>Sar</taxon>
        <taxon>Stramenopiles</taxon>
        <taxon>Oomycota</taxon>
        <taxon>Peronosporomycetes</taxon>
        <taxon>Peronosporales</taxon>
        <taxon>Peronosporaceae</taxon>
        <taxon>Phytophthora</taxon>
    </lineage>
</organism>
<evidence type="ECO:0000313" key="2">
    <source>
        <dbReference type="Proteomes" id="UP000005238"/>
    </source>
</evidence>
<proteinExistence type="predicted"/>
<dbReference type="Proteomes" id="UP000005238">
    <property type="component" value="Unassembled WGS sequence"/>
</dbReference>
<reference evidence="1" key="2">
    <citation type="submission" date="2015-06" db="UniProtKB">
        <authorList>
            <consortium name="EnsemblProtists"/>
        </authorList>
    </citation>
    <scope>IDENTIFICATION</scope>
    <source>
        <strain evidence="1">Pr102</strain>
    </source>
</reference>
<dbReference type="STRING" id="164328.H3GMT6"/>
<evidence type="ECO:0000313" key="1">
    <source>
        <dbReference type="EnsemblProtists" id="Phyra77851"/>
    </source>
</evidence>
<dbReference type="EnsemblProtists" id="Phyra77851">
    <property type="protein sequence ID" value="Phyra77851"/>
    <property type="gene ID" value="Phyra77851"/>
</dbReference>
<dbReference type="InParanoid" id="H3GMT6"/>
<dbReference type="VEuPathDB" id="FungiDB:KRP22_4916"/>
<dbReference type="VEuPathDB" id="FungiDB:KRP23_5002"/>
<protein>
    <submittedName>
        <fullName evidence="1">Uncharacterized protein</fullName>
    </submittedName>
</protein>
<dbReference type="AlphaFoldDB" id="H3GMT6"/>
<dbReference type="HOGENOM" id="CLU_1716856_0_0_1"/>
<reference evidence="2" key="1">
    <citation type="journal article" date="2006" name="Science">
        <title>Phytophthora genome sequences uncover evolutionary origins and mechanisms of pathogenesis.</title>
        <authorList>
            <person name="Tyler B.M."/>
            <person name="Tripathy S."/>
            <person name="Zhang X."/>
            <person name="Dehal P."/>
            <person name="Jiang R.H."/>
            <person name="Aerts A."/>
            <person name="Arredondo F.D."/>
            <person name="Baxter L."/>
            <person name="Bensasson D."/>
            <person name="Beynon J.L."/>
            <person name="Chapman J."/>
            <person name="Damasceno C.M."/>
            <person name="Dorrance A.E."/>
            <person name="Dou D."/>
            <person name="Dickerman A.W."/>
            <person name="Dubchak I.L."/>
            <person name="Garbelotto M."/>
            <person name="Gijzen M."/>
            <person name="Gordon S.G."/>
            <person name="Govers F."/>
            <person name="Grunwald N.J."/>
            <person name="Huang W."/>
            <person name="Ivors K.L."/>
            <person name="Jones R.W."/>
            <person name="Kamoun S."/>
            <person name="Krampis K."/>
            <person name="Lamour K.H."/>
            <person name="Lee M.K."/>
            <person name="McDonald W.H."/>
            <person name="Medina M."/>
            <person name="Meijer H.J."/>
            <person name="Nordberg E.K."/>
            <person name="Maclean D.J."/>
            <person name="Ospina-Giraldo M.D."/>
            <person name="Morris P.F."/>
            <person name="Phuntumart V."/>
            <person name="Putnam N.H."/>
            <person name="Rash S."/>
            <person name="Rose J.K."/>
            <person name="Sakihama Y."/>
            <person name="Salamov A.A."/>
            <person name="Savidor A."/>
            <person name="Scheuring C.F."/>
            <person name="Smith B.M."/>
            <person name="Sobral B.W."/>
            <person name="Terry A."/>
            <person name="Torto-Alalibo T.A."/>
            <person name="Win J."/>
            <person name="Xu Z."/>
            <person name="Zhang H."/>
            <person name="Grigoriev I.V."/>
            <person name="Rokhsar D.S."/>
            <person name="Boore J.L."/>
        </authorList>
    </citation>
    <scope>NUCLEOTIDE SEQUENCE [LARGE SCALE GENOMIC DNA]</scope>
    <source>
        <strain evidence="2">Pr102</strain>
    </source>
</reference>
<keyword evidence="2" id="KW-1185">Reference proteome</keyword>
<name>H3GMT6_PHYRM</name>
<dbReference type="eggNOG" id="KOG3212">
    <property type="taxonomic scope" value="Eukaryota"/>
</dbReference>
<sequence length="153" mass="16672">MTAHRKAVKNLRDWIKSPIAAAHRTGLQHVKPVRFFSQAPNAGDDSPTADYLGVVYDASKERKYSAELEIEGHVISGGDGSKGETEWQAPDAGDRHADIIPSIPQTYLTIDEVTEAMDKEKVIDVYTVDLVGKISRLSQPKGVGHAPHVGLQC</sequence>